<evidence type="ECO:0000313" key="11">
    <source>
        <dbReference type="Proteomes" id="UP000238007"/>
    </source>
</evidence>
<dbReference type="Proteomes" id="UP000238007">
    <property type="component" value="Unassembled WGS sequence"/>
</dbReference>
<evidence type="ECO:0000256" key="1">
    <source>
        <dbReference type="ARBA" id="ARBA00004370"/>
    </source>
</evidence>
<dbReference type="InterPro" id="IPR003995">
    <property type="entry name" value="RTX_toxin_determinant-A"/>
</dbReference>
<keyword evidence="6" id="KW-0843">Virulence</keyword>
<accession>A0A2T0W4E4</accession>
<feature type="compositionally biased region" description="Gly residues" evidence="8">
    <location>
        <begin position="121"/>
        <end position="144"/>
    </location>
</feature>
<gene>
    <name evidence="10" type="ORF">CLV80_1012</name>
</gene>
<keyword evidence="11" id="KW-1185">Reference proteome</keyword>
<dbReference type="GO" id="GO:0005509">
    <property type="term" value="F:calcium ion binding"/>
    <property type="evidence" value="ECO:0007669"/>
    <property type="project" value="InterPro"/>
</dbReference>
<dbReference type="PRINTS" id="PR01488">
    <property type="entry name" value="RTXTOXINA"/>
</dbReference>
<evidence type="ECO:0000313" key="10">
    <source>
        <dbReference type="EMBL" id="PRY80152.1"/>
    </source>
</evidence>
<evidence type="ECO:0000256" key="5">
    <source>
        <dbReference type="ARBA" id="ARBA00022737"/>
    </source>
</evidence>
<evidence type="ECO:0000256" key="8">
    <source>
        <dbReference type="SAM" id="MobiDB-lite"/>
    </source>
</evidence>
<dbReference type="AlphaFoldDB" id="A0A2T0W4E4"/>
<evidence type="ECO:0000256" key="6">
    <source>
        <dbReference type="ARBA" id="ARBA00023026"/>
    </source>
</evidence>
<dbReference type="InterPro" id="IPR018511">
    <property type="entry name" value="Hemolysin-typ_Ca-bd_CS"/>
</dbReference>
<comment type="subcellular location">
    <subcellularLocation>
        <location evidence="1">Membrane</location>
    </subcellularLocation>
    <subcellularLocation>
        <location evidence="2">Secreted</location>
    </subcellularLocation>
</comment>
<dbReference type="Pfam" id="PF00353">
    <property type="entry name" value="HemolysinCabind"/>
    <property type="match status" value="4"/>
</dbReference>
<feature type="compositionally biased region" description="Gly residues" evidence="8">
    <location>
        <begin position="396"/>
        <end position="408"/>
    </location>
</feature>
<evidence type="ECO:0000256" key="7">
    <source>
        <dbReference type="ARBA" id="ARBA00023136"/>
    </source>
</evidence>
<dbReference type="PANTHER" id="PTHR38340">
    <property type="entry name" value="S-LAYER PROTEIN"/>
    <property type="match status" value="1"/>
</dbReference>
<dbReference type="PANTHER" id="PTHR38340:SF1">
    <property type="entry name" value="S-LAYER PROTEIN"/>
    <property type="match status" value="1"/>
</dbReference>
<evidence type="ECO:0000256" key="3">
    <source>
        <dbReference type="ARBA" id="ARBA00022525"/>
    </source>
</evidence>
<dbReference type="SUPFAM" id="SSF51120">
    <property type="entry name" value="beta-Roll"/>
    <property type="match status" value="3"/>
</dbReference>
<dbReference type="EMBL" id="PVTP01000001">
    <property type="protein sequence ID" value="PRY80152.1"/>
    <property type="molecule type" value="Genomic_DNA"/>
</dbReference>
<dbReference type="InterPro" id="IPR001343">
    <property type="entry name" value="Hemolysn_Ca-bd"/>
</dbReference>
<dbReference type="InterPro" id="IPR050557">
    <property type="entry name" value="RTX_toxin/Mannuronan_C5-epim"/>
</dbReference>
<dbReference type="Pfam" id="PF13403">
    <property type="entry name" value="Hint_2"/>
    <property type="match status" value="1"/>
</dbReference>
<protein>
    <submittedName>
        <fullName evidence="10">Ca2+-binding RTX toxin-like protein</fullName>
    </submittedName>
</protein>
<dbReference type="InterPro" id="IPR028992">
    <property type="entry name" value="Hedgehog/Intein_dom"/>
</dbReference>
<reference evidence="10 11" key="1">
    <citation type="submission" date="2018-03" db="EMBL/GenBank/DDBJ databases">
        <title>Genomic Encyclopedia of Archaeal and Bacterial Type Strains, Phase II (KMG-II): from individual species to whole genera.</title>
        <authorList>
            <person name="Goeker M."/>
        </authorList>
    </citation>
    <scope>NUCLEOTIDE SEQUENCE [LARGE SCALE GENOMIC DNA]</scope>
    <source>
        <strain evidence="10 11">DSM 101533</strain>
    </source>
</reference>
<dbReference type="GO" id="GO:0090729">
    <property type="term" value="F:toxin activity"/>
    <property type="evidence" value="ECO:0007669"/>
    <property type="project" value="UniProtKB-KW"/>
</dbReference>
<sequence>MGASATGQFTIIKNGVEIGSQNLGVDAVPDDVERDSNLIGQSNWFYDDDLDGTVESLVVTTTFENGIDITDTQSLEMVDDLTLTNADEVIDASGTTSNLVADGSGGADTITGGSGDDELTGGDGNDTISGGGGNDTLTGDGGSPGETTAVDYSDISDPSGDGSIIDNGDDVSNGFTVNAGNVDVSYSFVDQSGNATFTYETNEGQYIDGLDDEVDQQAIRLGGGNASNGVTPTSTTTISFSPENPDVPDEVENVSFRINDIDDNNWNDVIRIQAFDADGNPVEVTLTGSPTMTLTDTDGVLGNDTARANNTGDNLNSANPNGSLLVEINGPVSWITIEYSNGETNSQRVDLTELSFDPVSSGSDDILDGGAGDDTLYGGIGADTLIGGTGNDTLDGGAGDDSLAGGGDNDSLDGGDGNDTLDGGSGNDTLDGGIGDDTLSGGAGNDTISGGAGTNIATGGGGDDTFVYTNGEGLTINDFGTGATDANDGDATNNDYIDLTPYYTNQKELEADLADDGLLNQSATGDDVDLTDNTELTGTITGLSGLDGITASELLEQTGVACFAADTLIETTAGEQEINRLSTGDFIMSTAGQSLEIKWIGGREVTAQELADNPKLRPIRITAGALGNGLPKHDLLVSRQHRMQVSSKITQRMFGEQDVLVVAIKLTEMPGILIDETVDNITYYHMMFEKHEVVLANGAPSESLFTGPEALRSVSDEAREEILTIFPQIADIDYGCEPALPLIEGPARRNLIARHAKNDRALLETWNGSASLR</sequence>
<keyword evidence="5" id="KW-0677">Repeat</keyword>
<comment type="caution">
    <text evidence="10">The sequence shown here is derived from an EMBL/GenBank/DDBJ whole genome shotgun (WGS) entry which is preliminary data.</text>
</comment>
<evidence type="ECO:0000256" key="2">
    <source>
        <dbReference type="ARBA" id="ARBA00004613"/>
    </source>
</evidence>
<keyword evidence="7" id="KW-0472">Membrane</keyword>
<dbReference type="InterPro" id="IPR036844">
    <property type="entry name" value="Hint_dom_sf"/>
</dbReference>
<dbReference type="SUPFAM" id="SSF51294">
    <property type="entry name" value="Hedgehog/intein (Hint) domain"/>
    <property type="match status" value="1"/>
</dbReference>
<keyword evidence="4" id="KW-0800">Toxin</keyword>
<organism evidence="10 11">
    <name type="scientific">Yoonia maritima</name>
    <dbReference type="NCBI Taxonomy" id="1435347"/>
    <lineage>
        <taxon>Bacteria</taxon>
        <taxon>Pseudomonadati</taxon>
        <taxon>Pseudomonadota</taxon>
        <taxon>Alphaproteobacteria</taxon>
        <taxon>Rhodobacterales</taxon>
        <taxon>Paracoccaceae</taxon>
        <taxon>Yoonia</taxon>
    </lineage>
</organism>
<feature type="compositionally biased region" description="Low complexity" evidence="8">
    <location>
        <begin position="151"/>
        <end position="165"/>
    </location>
</feature>
<dbReference type="Gene3D" id="2.150.10.10">
    <property type="entry name" value="Serralysin-like metalloprotease, C-terminal"/>
    <property type="match status" value="3"/>
</dbReference>
<feature type="region of interest" description="Disordered" evidence="8">
    <location>
        <begin position="96"/>
        <end position="165"/>
    </location>
</feature>
<dbReference type="GO" id="GO:0005576">
    <property type="term" value="C:extracellular region"/>
    <property type="evidence" value="ECO:0007669"/>
    <property type="project" value="UniProtKB-SubCell"/>
</dbReference>
<feature type="compositionally biased region" description="Low complexity" evidence="8">
    <location>
        <begin position="418"/>
        <end position="440"/>
    </location>
</feature>
<dbReference type="GO" id="GO:0016020">
    <property type="term" value="C:membrane"/>
    <property type="evidence" value="ECO:0007669"/>
    <property type="project" value="UniProtKB-SubCell"/>
</dbReference>
<feature type="region of interest" description="Disordered" evidence="8">
    <location>
        <begin position="396"/>
        <end position="446"/>
    </location>
</feature>
<evidence type="ECO:0000259" key="9">
    <source>
        <dbReference type="Pfam" id="PF13403"/>
    </source>
</evidence>
<dbReference type="PRINTS" id="PR00313">
    <property type="entry name" value="CABNDNGRPT"/>
</dbReference>
<dbReference type="InterPro" id="IPR011049">
    <property type="entry name" value="Serralysin-like_metalloprot_C"/>
</dbReference>
<evidence type="ECO:0000256" key="4">
    <source>
        <dbReference type="ARBA" id="ARBA00022656"/>
    </source>
</evidence>
<name>A0A2T0W4E4_9RHOB</name>
<dbReference type="PROSITE" id="PS00330">
    <property type="entry name" value="HEMOLYSIN_CALCIUM"/>
    <property type="match status" value="5"/>
</dbReference>
<feature type="domain" description="Hedgehog/Intein (Hint)" evidence="9">
    <location>
        <begin position="562"/>
        <end position="707"/>
    </location>
</feature>
<keyword evidence="3" id="KW-0964">Secreted</keyword>
<proteinExistence type="predicted"/>